<feature type="transmembrane region" description="Helical" evidence="1">
    <location>
        <begin position="100"/>
        <end position="120"/>
    </location>
</feature>
<keyword evidence="1" id="KW-0472">Membrane</keyword>
<proteinExistence type="predicted"/>
<protein>
    <submittedName>
        <fullName evidence="2">Permease</fullName>
    </submittedName>
</protein>
<name>A0A2W1NVQ7_PAEXE</name>
<accession>A0A2W1NVQ7</accession>
<dbReference type="RefSeq" id="WP_089201120.1">
    <property type="nucleotide sequence ID" value="NZ_NHRJ02000013.1"/>
</dbReference>
<gene>
    <name evidence="2" type="ORF">CBW46_016635</name>
</gene>
<keyword evidence="1" id="KW-0812">Transmembrane</keyword>
<organism evidence="2 3">
    <name type="scientific">Paenibacillus xerothermodurans</name>
    <dbReference type="NCBI Taxonomy" id="1977292"/>
    <lineage>
        <taxon>Bacteria</taxon>
        <taxon>Bacillati</taxon>
        <taxon>Bacillota</taxon>
        <taxon>Bacilli</taxon>
        <taxon>Bacillales</taxon>
        <taxon>Paenibacillaceae</taxon>
        <taxon>Paenibacillus</taxon>
    </lineage>
</organism>
<dbReference type="OrthoDB" id="2721173at2"/>
<dbReference type="Proteomes" id="UP000214746">
    <property type="component" value="Unassembled WGS sequence"/>
</dbReference>
<comment type="caution">
    <text evidence="2">The sequence shown here is derived from an EMBL/GenBank/DDBJ whole genome shotgun (WGS) entry which is preliminary data.</text>
</comment>
<keyword evidence="3" id="KW-1185">Reference proteome</keyword>
<dbReference type="AlphaFoldDB" id="A0A2W1NVQ7"/>
<dbReference type="EMBL" id="NHRJ02000013">
    <property type="protein sequence ID" value="PZE19772.1"/>
    <property type="molecule type" value="Genomic_DNA"/>
</dbReference>
<keyword evidence="1" id="KW-1133">Transmembrane helix</keyword>
<evidence type="ECO:0000313" key="3">
    <source>
        <dbReference type="Proteomes" id="UP000214746"/>
    </source>
</evidence>
<feature type="transmembrane region" description="Helical" evidence="1">
    <location>
        <begin position="73"/>
        <end position="94"/>
    </location>
</feature>
<feature type="transmembrane region" description="Helical" evidence="1">
    <location>
        <begin position="34"/>
        <end position="52"/>
    </location>
</feature>
<evidence type="ECO:0000313" key="2">
    <source>
        <dbReference type="EMBL" id="PZE19772.1"/>
    </source>
</evidence>
<reference evidence="2" key="1">
    <citation type="submission" date="2018-06" db="EMBL/GenBank/DDBJ databases">
        <title>Paenibacillus xerothermodurans sp. nov. an extremely dry heat resistant spore forming bacterium isolated from the soil of Cape Canaveral, Florida.</title>
        <authorList>
            <person name="Seuylemezian A."/>
            <person name="Kaur N."/>
            <person name="Patil P."/>
            <person name="Patil P."/>
            <person name="Mayilraj S."/>
            <person name="Vaishampayan P."/>
        </authorList>
    </citation>
    <scope>NUCLEOTIDE SEQUENCE [LARGE SCALE GENOMIC DNA]</scope>
    <source>
        <strain evidence="2">ATCC 27380</strain>
    </source>
</reference>
<feature type="transmembrane region" description="Helical" evidence="1">
    <location>
        <begin position="7"/>
        <end position="28"/>
    </location>
</feature>
<sequence>MQSRVGYLIIGFLLLCLSGYIFFDAIWAHSTVPLVTSHVFAVSVLLLSYSYLHPQFKKKDERMKIIREKGMHYSFLVLMLYFIIFVVLLSANIVSLTAIAVVQILISLTIITVALCMVILSKIY</sequence>
<evidence type="ECO:0000256" key="1">
    <source>
        <dbReference type="SAM" id="Phobius"/>
    </source>
</evidence>